<comment type="caution">
    <text evidence="1">The sequence shown here is derived from an EMBL/GenBank/DDBJ whole genome shotgun (WGS) entry which is preliminary data.</text>
</comment>
<evidence type="ECO:0000313" key="1">
    <source>
        <dbReference type="EMBL" id="MFC5768032.1"/>
    </source>
</evidence>
<dbReference type="EC" id="1.2.7.12" evidence="1"/>
<dbReference type="InterPro" id="IPR036485">
    <property type="entry name" value="Glu_synth_asu_C_sf"/>
</dbReference>
<keyword evidence="1" id="KW-0560">Oxidoreductase</keyword>
<dbReference type="Gene3D" id="2.160.20.60">
    <property type="entry name" value="Glutamate synthase, alpha subunit, C-terminal domain"/>
    <property type="match status" value="1"/>
</dbReference>
<proteinExistence type="predicted"/>
<accession>A0ABW1ALB8</accession>
<gene>
    <name evidence="1" type="ORF">ACFPTN_01465</name>
</gene>
<dbReference type="InterPro" id="IPR017550">
    <property type="entry name" value="Formylmethanofuran_DH_suC"/>
</dbReference>
<name>A0ABW1ALB8_9RHOO</name>
<dbReference type="Proteomes" id="UP001595974">
    <property type="component" value="Unassembled WGS sequence"/>
</dbReference>
<evidence type="ECO:0000313" key="2">
    <source>
        <dbReference type="Proteomes" id="UP001595974"/>
    </source>
</evidence>
<dbReference type="GO" id="GO:0018493">
    <property type="term" value="F:formylmethanofuran dehydrogenase activity"/>
    <property type="evidence" value="ECO:0007669"/>
    <property type="project" value="UniProtKB-EC"/>
</dbReference>
<dbReference type="EMBL" id="JBHSOG010000007">
    <property type="protein sequence ID" value="MFC5768032.1"/>
    <property type="molecule type" value="Genomic_DNA"/>
</dbReference>
<protein>
    <submittedName>
        <fullName evidence="1">Formylmethanofuran dehydrogenase subunit C</fullName>
        <ecNumber evidence="1">1.2.7.12</ecNumber>
    </submittedName>
</protein>
<dbReference type="PANTHER" id="PTHR39673">
    <property type="entry name" value="TUNGSTEN FORMYLMETHANOFURAN DEHYDROGENASE, SUBUNIT C (FWDC)"/>
    <property type="match status" value="1"/>
</dbReference>
<dbReference type="RefSeq" id="WP_096448858.1">
    <property type="nucleotide sequence ID" value="NZ_JBHSOG010000007.1"/>
</dbReference>
<dbReference type="NCBIfam" id="TIGR03122">
    <property type="entry name" value="one_C_dehyd_C"/>
    <property type="match status" value="1"/>
</dbReference>
<sequence length="274" mass="27799">MSAASGFRLRLRAQPAFRVDMSPVLPAALAGSSAADVARIALRHGNDHLALGELFDVGALETGAPEVRLEGDLARFDRIGQGMDGGRLSVAGSVGDYLGAAMRGGGIAVDGCAGHLAACEMAGGRLEVRGDVGDFAAGALPGSMDGMRGGTLVVRGNAGARLGDRMRRGTVLLLGDAGDFCASRMVAGTIALAGRTGAHCGYGMRRGTLVFCGPAPEVPATFAGTAHDVRVFWALLSRSLAAQDAAFAGLAARRPQRVVGDLAADGKGEWLIAG</sequence>
<dbReference type="PANTHER" id="PTHR39673:SF5">
    <property type="entry name" value="TUNGSTEN-CONTAINING FORMYLMETHANOFURAN DEHYDROGENASE 2 SUBUNIT C"/>
    <property type="match status" value="1"/>
</dbReference>
<dbReference type="SUPFAM" id="SSF69336">
    <property type="entry name" value="Alpha subunit of glutamate synthase, C-terminal domain"/>
    <property type="match status" value="1"/>
</dbReference>
<organism evidence="1 2">
    <name type="scientific">Thauera sinica</name>
    <dbReference type="NCBI Taxonomy" id="2665146"/>
    <lineage>
        <taxon>Bacteria</taxon>
        <taxon>Pseudomonadati</taxon>
        <taxon>Pseudomonadota</taxon>
        <taxon>Betaproteobacteria</taxon>
        <taxon>Rhodocyclales</taxon>
        <taxon>Zoogloeaceae</taxon>
        <taxon>Thauera</taxon>
    </lineage>
</organism>
<reference evidence="2" key="1">
    <citation type="journal article" date="2019" name="Int. J. Syst. Evol. Microbiol.">
        <title>The Global Catalogue of Microorganisms (GCM) 10K type strain sequencing project: providing services to taxonomists for standard genome sequencing and annotation.</title>
        <authorList>
            <consortium name="The Broad Institute Genomics Platform"/>
            <consortium name="The Broad Institute Genome Sequencing Center for Infectious Disease"/>
            <person name="Wu L."/>
            <person name="Ma J."/>
        </authorList>
    </citation>
    <scope>NUCLEOTIDE SEQUENCE [LARGE SCALE GENOMIC DNA]</scope>
    <source>
        <strain evidence="2">SHR3</strain>
    </source>
</reference>
<keyword evidence="2" id="KW-1185">Reference proteome</keyword>